<sequence length="34" mass="3879">MRPNRWILALRHPTSSSLFIDIVCVCTADFETDA</sequence>
<dbReference type="EMBL" id="AFQF01006309">
    <property type="protein sequence ID" value="EGU72451.1"/>
    <property type="molecule type" value="Genomic_DNA"/>
</dbReference>
<dbReference type="AlphaFoldDB" id="F9GEF5"/>
<accession>F9GEF5</accession>
<reference evidence="1" key="1">
    <citation type="journal article" date="2012" name="Mol. Plant Microbe Interact.">
        <title>A highly conserved effector in Fusarium oxysporum is required for full virulence on Arabidopsis.</title>
        <authorList>
            <person name="Thatcher L.F."/>
            <person name="Gardiner D.M."/>
            <person name="Kazan K."/>
            <person name="Manners J."/>
        </authorList>
    </citation>
    <scope>NUCLEOTIDE SEQUENCE [LARGE SCALE GENOMIC DNA]</scope>
    <source>
        <strain evidence="1">Fo5176</strain>
    </source>
</reference>
<protein>
    <submittedName>
        <fullName evidence="1">Uncharacterized protein</fullName>
    </submittedName>
</protein>
<comment type="caution">
    <text evidence="1">The sequence shown here is derived from an EMBL/GenBank/DDBJ whole genome shotgun (WGS) entry which is preliminary data.</text>
</comment>
<proteinExistence type="predicted"/>
<organism evidence="1">
    <name type="scientific">Fusarium oxysporum (strain Fo5176)</name>
    <name type="common">Fusarium vascular wilt</name>
    <dbReference type="NCBI Taxonomy" id="660025"/>
    <lineage>
        <taxon>Eukaryota</taxon>
        <taxon>Fungi</taxon>
        <taxon>Dikarya</taxon>
        <taxon>Ascomycota</taxon>
        <taxon>Pezizomycotina</taxon>
        <taxon>Sordariomycetes</taxon>
        <taxon>Hypocreomycetidae</taxon>
        <taxon>Hypocreales</taxon>
        <taxon>Nectriaceae</taxon>
        <taxon>Fusarium</taxon>
        <taxon>Fusarium oxysporum species complex</taxon>
    </lineage>
</organism>
<evidence type="ECO:0000313" key="1">
    <source>
        <dbReference type="EMBL" id="EGU72451.1"/>
    </source>
</evidence>
<name>F9GEF5_FUSOF</name>
<gene>
    <name evidence="1" type="ORF">FOXB_17039</name>
</gene>